<proteinExistence type="predicted"/>
<feature type="region of interest" description="Disordered" evidence="1">
    <location>
        <begin position="46"/>
        <end position="72"/>
    </location>
</feature>
<dbReference type="EMBL" id="CP111017">
    <property type="protein sequence ID" value="WAR08885.1"/>
    <property type="molecule type" value="Genomic_DNA"/>
</dbReference>
<evidence type="ECO:0000313" key="3">
    <source>
        <dbReference type="Proteomes" id="UP001164746"/>
    </source>
</evidence>
<keyword evidence="3" id="KW-1185">Reference proteome</keyword>
<accession>A0ABY7EFU5</accession>
<dbReference type="InterPro" id="IPR043504">
    <property type="entry name" value="Peptidase_S1_PA_chymotrypsin"/>
</dbReference>
<feature type="compositionally biased region" description="Low complexity" evidence="1">
    <location>
        <begin position="49"/>
        <end position="61"/>
    </location>
</feature>
<sequence length="582" mass="66152">MDVNGTTSLLRDPNYLRWVQFSIAEENATRQPSTGTDNLDNIKRRAHRSGNSDLSSLSGSNPRARKLKEDSFTDVKYDMDRTDRKQHNHDQIPNADRVNEICRDNGRTSKETQDACTIASDYIKNEIDKMGLNANCVDIYPAYKPNERNKIYFVITLTDISIEIEKRFRQCIKYPYVLKKMYSSSDECSEVQREASTLPSTYDRELQKCLEKMSPVLMEKHAYLSIVTGSEIKSKGFQGPNHVKFKRKCIQLFVHAKGYIPLAEEVFANSYGDYDTDILEGTFQPFANEHANERQRVLTLGCKIMRSGFRSDFFQLREKKVHGTLGGFVDHPEYGFCGFSCAHVLLNKNEIEKAERDKRIYYPTLNESVFQPVDGPDGDRIGFLVEAMYKEKHDDDKRAGVELALFSVDKRIPRKGTFPSLPSSQFRKTFNSGNTIGPTLAKGRRVWKFGCTSQYTEGFIHGMTSSVRTQPFSYMTPIKQITLFNQLEVSSGVHGKTFAQQGDSGALVFKDTLGDEEPVCVGMVVGGSGLDARNSSCQTFVTPIREILEALNVKHLKVFHSGIIHDEIRNNSEDYREILNYM</sequence>
<protein>
    <submittedName>
        <fullName evidence="2">Uncharacterized protein</fullName>
    </submittedName>
</protein>
<evidence type="ECO:0000256" key="1">
    <source>
        <dbReference type="SAM" id="MobiDB-lite"/>
    </source>
</evidence>
<gene>
    <name evidence="2" type="ORF">MAR_018843</name>
</gene>
<dbReference type="Gene3D" id="2.40.10.10">
    <property type="entry name" value="Trypsin-like serine proteases"/>
    <property type="match status" value="1"/>
</dbReference>
<reference evidence="2" key="1">
    <citation type="submission" date="2022-11" db="EMBL/GenBank/DDBJ databases">
        <title>Centuries of genome instability and evolution in soft-shell clam transmissible cancer (bioRxiv).</title>
        <authorList>
            <person name="Hart S.F.M."/>
            <person name="Yonemitsu M.A."/>
            <person name="Giersch R.M."/>
            <person name="Beal B.F."/>
            <person name="Arriagada G."/>
            <person name="Davis B.W."/>
            <person name="Ostrander E.A."/>
            <person name="Goff S.P."/>
            <person name="Metzger M.J."/>
        </authorList>
    </citation>
    <scope>NUCLEOTIDE SEQUENCE</scope>
    <source>
        <strain evidence="2">MELC-2E11</strain>
        <tissue evidence="2">Siphon/mantle</tissue>
    </source>
</reference>
<dbReference type="Proteomes" id="UP001164746">
    <property type="component" value="Chromosome 6"/>
</dbReference>
<organism evidence="2 3">
    <name type="scientific">Mya arenaria</name>
    <name type="common">Soft-shell clam</name>
    <dbReference type="NCBI Taxonomy" id="6604"/>
    <lineage>
        <taxon>Eukaryota</taxon>
        <taxon>Metazoa</taxon>
        <taxon>Spiralia</taxon>
        <taxon>Lophotrochozoa</taxon>
        <taxon>Mollusca</taxon>
        <taxon>Bivalvia</taxon>
        <taxon>Autobranchia</taxon>
        <taxon>Heteroconchia</taxon>
        <taxon>Euheterodonta</taxon>
        <taxon>Imparidentia</taxon>
        <taxon>Neoheterodontei</taxon>
        <taxon>Myida</taxon>
        <taxon>Myoidea</taxon>
        <taxon>Myidae</taxon>
        <taxon>Mya</taxon>
    </lineage>
</organism>
<name>A0ABY7EFU5_MYAAR</name>
<evidence type="ECO:0000313" key="2">
    <source>
        <dbReference type="EMBL" id="WAR08885.1"/>
    </source>
</evidence>